<accession>B5RJV8</accession>
<gene>
    <name evidence="1" type="ordered locus">KPK_A0032</name>
</gene>
<evidence type="ECO:0000313" key="1">
    <source>
        <dbReference type="EMBL" id="ACI12136.1"/>
    </source>
</evidence>
<dbReference type="EMBL" id="CP000965">
    <property type="protein sequence ID" value="ACI12136.1"/>
    <property type="molecule type" value="Genomic_DNA"/>
</dbReference>
<dbReference type="BioCyc" id="KPNE507522:GI0B-5568-MONOMER"/>
<evidence type="ECO:0000313" key="2">
    <source>
        <dbReference type="Proteomes" id="UP000001734"/>
    </source>
</evidence>
<name>B5RJV8_KLEV3</name>
<geneLocation type="plasmid" evidence="1 2">
    <name>pKP187</name>
</geneLocation>
<sequence length="51" mass="5927">MVRIFLIHFSSLLTMNAYRRNIAVSFVGFPKSAEVSGIINLKIFLWDIRKL</sequence>
<organism evidence="1 2">
    <name type="scientific">Klebsiella variicola (strain 342)</name>
    <name type="common">Klebsiella pneumoniae</name>
    <dbReference type="NCBI Taxonomy" id="507522"/>
    <lineage>
        <taxon>Bacteria</taxon>
        <taxon>Pseudomonadati</taxon>
        <taxon>Pseudomonadota</taxon>
        <taxon>Gammaproteobacteria</taxon>
        <taxon>Enterobacterales</taxon>
        <taxon>Enterobacteriaceae</taxon>
        <taxon>Klebsiella/Raoultella group</taxon>
        <taxon>Klebsiella</taxon>
        <taxon>Klebsiella pneumoniae complex</taxon>
    </lineage>
</organism>
<dbReference type="AlphaFoldDB" id="B5RJV8"/>
<dbReference type="HOGENOM" id="CLU_3099861_0_0_6"/>
<dbReference type="KEGG" id="kpe:KPK_A0032"/>
<proteinExistence type="predicted"/>
<dbReference type="Proteomes" id="UP000001734">
    <property type="component" value="Plasmid pKP187"/>
</dbReference>
<reference evidence="1 2" key="1">
    <citation type="journal article" date="2008" name="PLoS Genet.">
        <title>Complete genome sequence of the N2-fixing broad host range endophyte Klebsiella pneumoniae 342 and virulence predictions verified in mice.</title>
        <authorList>
            <person name="Fouts D.E."/>
            <person name="Tyler H.L."/>
            <person name="DeBoy R.T."/>
            <person name="Daugherty S."/>
            <person name="Ren Q."/>
            <person name="Badger J.H."/>
            <person name="Durkin A.S."/>
            <person name="Huot H."/>
            <person name="Shrivastava S."/>
            <person name="Kothari S."/>
            <person name="Dodson R.J."/>
            <person name="Mohamoud Y."/>
            <person name="Khouri H."/>
            <person name="Roesch L.F."/>
            <person name="Krogfelt K.A."/>
            <person name="Struve C."/>
            <person name="Triplett E.W."/>
            <person name="Methe B.A."/>
        </authorList>
    </citation>
    <scope>NUCLEOTIDE SEQUENCE [LARGE SCALE GENOMIC DNA]</scope>
    <source>
        <strain evidence="1 2">342</strain>
        <plasmid evidence="2">Plasmid pKP187</plasmid>
    </source>
</reference>
<keyword evidence="1" id="KW-0614">Plasmid</keyword>
<protein>
    <submittedName>
        <fullName evidence="1">Uncharacterized protein</fullName>
    </submittedName>
</protein>